<dbReference type="EMBL" id="JABSWW010000001">
    <property type="protein sequence ID" value="NRT87666.1"/>
    <property type="molecule type" value="Genomic_DNA"/>
</dbReference>
<evidence type="ECO:0000313" key="2">
    <source>
        <dbReference type="Proteomes" id="UP001193748"/>
    </source>
</evidence>
<dbReference type="AlphaFoldDB" id="A0AAX0AXS9"/>
<dbReference type="Proteomes" id="UP001193748">
    <property type="component" value="Unassembled WGS sequence"/>
</dbReference>
<reference evidence="1" key="1">
    <citation type="submission" date="2020-05" db="EMBL/GenBank/DDBJ databases">
        <authorList>
            <person name="Brown S."/>
            <person name="Huntemann M."/>
            <person name="Clum A."/>
            <person name="Spunde A."/>
            <person name="Palaniappan K."/>
            <person name="Ritter S."/>
            <person name="Mikhailova N."/>
            <person name="Chen I.-M."/>
            <person name="Stamatis D."/>
            <person name="Reddy T."/>
            <person name="O'Malley R."/>
            <person name="Daum C."/>
            <person name="Shapiro N."/>
            <person name="Ivanova N."/>
            <person name="Kyrpides N."/>
            <person name="Woyke T."/>
        </authorList>
    </citation>
    <scope>NUCLEOTIDE SEQUENCE</scope>
    <source>
        <strain evidence="1">DJ080</strain>
    </source>
</reference>
<protein>
    <submittedName>
        <fullName evidence="1">Uncharacterized protein YbbK (DUF523 family)</fullName>
    </submittedName>
</protein>
<dbReference type="RefSeq" id="WP_173710500.1">
    <property type="nucleotide sequence ID" value="NZ_JABSWW010000001.1"/>
</dbReference>
<gene>
    <name evidence="1" type="ORF">B0H41_001345</name>
</gene>
<evidence type="ECO:0000313" key="1">
    <source>
        <dbReference type="EMBL" id="NRT87666.1"/>
    </source>
</evidence>
<dbReference type="PANTHER" id="PTHR30087:SF1">
    <property type="entry name" value="HYPOTHETICAL CYTOSOLIC PROTEIN"/>
    <property type="match status" value="1"/>
</dbReference>
<sequence length="306" mass="35320">MEKVLKKKLKVGISECCFGAKVRYNGKGFDYVKNFGRENEQFVFYPMCPECLAGLGVPRTPISIKGGSGQDVLEGKAKIKNKTGEDVTEKLIKACNFCLELLKSEDIYIYMYKEGSPSCGVYRTTLKDKRLGNPPGVLGAMLLKEGFFLVCADDLESPIKRWDIRRRLNAFVWAREVEIENKNQLYNVWHALKFLCQELDEKAARSLGNKLSNLNDTQKDDIEKYRQMILDIIRKPSNLSRIKAWLWKNYSYYRKYKGIELDIVKEPTDLRSNTILAEELIKLENKLYNEGYSFGSSPILYRGKRI</sequence>
<organism evidence="1 2">
    <name type="scientific">Clostridium beijerinckii</name>
    <name type="common">Clostridium MP</name>
    <dbReference type="NCBI Taxonomy" id="1520"/>
    <lineage>
        <taxon>Bacteria</taxon>
        <taxon>Bacillati</taxon>
        <taxon>Bacillota</taxon>
        <taxon>Clostridia</taxon>
        <taxon>Eubacteriales</taxon>
        <taxon>Clostridiaceae</taxon>
        <taxon>Clostridium</taxon>
    </lineage>
</organism>
<dbReference type="PANTHER" id="PTHR30087">
    <property type="entry name" value="INNER MEMBRANE PROTEIN"/>
    <property type="match status" value="1"/>
</dbReference>
<dbReference type="Pfam" id="PF04463">
    <property type="entry name" value="2-thiour_desulf"/>
    <property type="match status" value="1"/>
</dbReference>
<dbReference type="InterPro" id="IPR007553">
    <property type="entry name" value="2-thiour_desulf"/>
</dbReference>
<reference evidence="1" key="2">
    <citation type="journal article" date="2022" name="Nat. Biotechnol.">
        <title>Carbon-negative production of acetone and isopropanol by gas fermentation at industrial pilot scale.</title>
        <authorList>
            <person name="Liew F.E."/>
            <person name="Nogle R."/>
            <person name="Abdalla T."/>
            <person name="Rasor B.J."/>
            <person name="Canter C."/>
            <person name="Jensen R.O."/>
            <person name="Wang L."/>
            <person name="Strutz J."/>
            <person name="Chirania P."/>
            <person name="De Tissera S."/>
            <person name="Mueller A.P."/>
            <person name="Ruan Z."/>
            <person name="Gao A."/>
            <person name="Tran L."/>
            <person name="Engle N.L."/>
            <person name="Bromley J.C."/>
            <person name="Daniell J."/>
            <person name="Conrado R."/>
            <person name="Tschaplinski T.J."/>
            <person name="Giannone R.J."/>
            <person name="Hettich R.L."/>
            <person name="Karim A.S."/>
            <person name="Simpson S.D."/>
            <person name="Brown S.D."/>
            <person name="Leang C."/>
            <person name="Jewett M.C."/>
            <person name="Kopke M."/>
        </authorList>
    </citation>
    <scope>NUCLEOTIDE SEQUENCE</scope>
    <source>
        <strain evidence="1">DJ080</strain>
    </source>
</reference>
<name>A0AAX0AXS9_CLOBE</name>
<comment type="caution">
    <text evidence="1">The sequence shown here is derived from an EMBL/GenBank/DDBJ whole genome shotgun (WGS) entry which is preliminary data.</text>
</comment>
<proteinExistence type="predicted"/>
<accession>A0AAX0AXS9</accession>